<dbReference type="AlphaFoldDB" id="A0A4Y7QAT7"/>
<accession>A0A4Y7QAT7</accession>
<evidence type="ECO:0000313" key="1">
    <source>
        <dbReference type="EMBL" id="TDL24348.1"/>
    </source>
</evidence>
<proteinExistence type="predicted"/>
<name>A0A4Y7QAT7_9AGAM</name>
<protein>
    <recommendedName>
        <fullName evidence="3">BTB domain-containing protein</fullName>
    </recommendedName>
</protein>
<organism evidence="1 2">
    <name type="scientific">Rickenella mellea</name>
    <dbReference type="NCBI Taxonomy" id="50990"/>
    <lineage>
        <taxon>Eukaryota</taxon>
        <taxon>Fungi</taxon>
        <taxon>Dikarya</taxon>
        <taxon>Basidiomycota</taxon>
        <taxon>Agaricomycotina</taxon>
        <taxon>Agaricomycetes</taxon>
        <taxon>Hymenochaetales</taxon>
        <taxon>Rickenellaceae</taxon>
        <taxon>Rickenella</taxon>
    </lineage>
</organism>
<reference evidence="1 2" key="1">
    <citation type="submission" date="2018-06" db="EMBL/GenBank/DDBJ databases">
        <title>A transcriptomic atlas of mushroom development highlights an independent origin of complex multicellularity.</title>
        <authorList>
            <consortium name="DOE Joint Genome Institute"/>
            <person name="Krizsan K."/>
            <person name="Almasi E."/>
            <person name="Merenyi Z."/>
            <person name="Sahu N."/>
            <person name="Viragh M."/>
            <person name="Koszo T."/>
            <person name="Mondo S."/>
            <person name="Kiss B."/>
            <person name="Balint B."/>
            <person name="Kues U."/>
            <person name="Barry K."/>
            <person name="Hegedus J.C."/>
            <person name="Henrissat B."/>
            <person name="Johnson J."/>
            <person name="Lipzen A."/>
            <person name="Ohm R."/>
            <person name="Nagy I."/>
            <person name="Pangilinan J."/>
            <person name="Yan J."/>
            <person name="Xiong Y."/>
            <person name="Grigoriev I.V."/>
            <person name="Hibbett D.S."/>
            <person name="Nagy L.G."/>
        </authorList>
    </citation>
    <scope>NUCLEOTIDE SEQUENCE [LARGE SCALE GENOMIC DNA]</scope>
    <source>
        <strain evidence="1 2">SZMC22713</strain>
    </source>
</reference>
<gene>
    <name evidence="1" type="ORF">BD410DRAFT_719886</name>
</gene>
<dbReference type="OrthoDB" id="9997739at2759"/>
<evidence type="ECO:0008006" key="3">
    <source>
        <dbReference type="Google" id="ProtNLM"/>
    </source>
</evidence>
<dbReference type="Proteomes" id="UP000294933">
    <property type="component" value="Unassembled WGS sequence"/>
</dbReference>
<evidence type="ECO:0000313" key="2">
    <source>
        <dbReference type="Proteomes" id="UP000294933"/>
    </source>
</evidence>
<dbReference type="STRING" id="50990.A0A4Y7QAT7"/>
<dbReference type="VEuPathDB" id="FungiDB:BD410DRAFT_719886"/>
<feature type="non-terminal residue" evidence="1">
    <location>
        <position position="1"/>
    </location>
</feature>
<sequence>VDGYIFRLPRIYFDQSETSRKMFPLPPASQPRDVSEGDAILLEGVTRDGFEAFLRVLIPLWEFDPIEPMTGDEWLQVLNLAQKWDFPKIRRIAIDELNKHPIEVVLKIHIAQLCGVTEWLIPSFKALAQRENPLTMMDVELLGTETASKITRVRLLVKHKIEDNDGGNISEADCEAIIRDVFGNIGAAQ</sequence>
<keyword evidence="2" id="KW-1185">Reference proteome</keyword>
<dbReference type="EMBL" id="ML170167">
    <property type="protein sequence ID" value="TDL24348.1"/>
    <property type="molecule type" value="Genomic_DNA"/>
</dbReference>